<dbReference type="AlphaFoldDB" id="A0A0S4JPF7"/>
<dbReference type="Proteomes" id="UP000051952">
    <property type="component" value="Unassembled WGS sequence"/>
</dbReference>
<keyword evidence="2" id="KW-0472">Membrane</keyword>
<evidence type="ECO:0000313" key="3">
    <source>
        <dbReference type="EMBL" id="CUG92358.1"/>
    </source>
</evidence>
<protein>
    <submittedName>
        <fullName evidence="3">Transmembrane protein, putative</fullName>
    </submittedName>
</protein>
<sequence length="506" mass="56261">MIAEGREGTELTEIFSTPHADDYSRYVAEYSDDEAESPKQVATSSEGVRAELIDIGDARKRAQVRRDAKEIMLTEMRDLLLSVNIFGGKLPAVSRLFCLFVILSCLCAVGAASFMIYDQVSSDRFGTVSDGSVCEGTTFYQGKFSSVNYNITVFIINAFFCVWFAVRGVNLEKTGNLVCMLAAAAFQIGRVLYFCFGGTLDRSFPSGLGEPLLGVLVASVVFLVFGALCTRAVYKEFGWITYAKGLTQATQLDQLHKYNRFDTAVKLDTFVSINGLISVLFLVESVDVRIVGTIVIAFTVVLLLFFKLMIKRRQTWFVVLTIVVGLLSPAFYFYALVFLIQENDNVCYNSELLPCFSSERCSSINPDALGCQGGWNYNLSLGFESSGSPRDTFLPTNSSSQEGFLLNSCTSSCAFYFRGTILSFIDQCCDQYGICVVQKELQDHDRALMIAIALCAVVIRIVSLTLGYLRRREMEIPSVKEMFERAERNLAELRSAAAELRRRGIQ</sequence>
<gene>
    <name evidence="3" type="ORF">BSAL_36875</name>
</gene>
<evidence type="ECO:0000313" key="4">
    <source>
        <dbReference type="Proteomes" id="UP000051952"/>
    </source>
</evidence>
<proteinExistence type="predicted"/>
<feature type="transmembrane region" description="Helical" evidence="2">
    <location>
        <begin position="317"/>
        <end position="340"/>
    </location>
</feature>
<dbReference type="OMA" id="CFTINIT"/>
<feature type="transmembrane region" description="Helical" evidence="2">
    <location>
        <begin position="264"/>
        <end position="283"/>
    </location>
</feature>
<keyword evidence="4" id="KW-1185">Reference proteome</keyword>
<name>A0A0S4JPF7_BODSA</name>
<organism evidence="3 4">
    <name type="scientific">Bodo saltans</name>
    <name type="common">Flagellated protozoan</name>
    <dbReference type="NCBI Taxonomy" id="75058"/>
    <lineage>
        <taxon>Eukaryota</taxon>
        <taxon>Discoba</taxon>
        <taxon>Euglenozoa</taxon>
        <taxon>Kinetoplastea</taxon>
        <taxon>Metakinetoplastina</taxon>
        <taxon>Eubodonida</taxon>
        <taxon>Bodonidae</taxon>
        <taxon>Bodo</taxon>
    </lineage>
</organism>
<evidence type="ECO:0000256" key="1">
    <source>
        <dbReference type="SAM" id="Coils"/>
    </source>
</evidence>
<accession>A0A0S4JPF7</accession>
<dbReference type="VEuPathDB" id="TriTrypDB:BSAL_36875"/>
<feature type="coiled-coil region" evidence="1">
    <location>
        <begin position="476"/>
        <end position="503"/>
    </location>
</feature>
<feature type="transmembrane region" description="Helical" evidence="2">
    <location>
        <begin position="178"/>
        <end position="200"/>
    </location>
</feature>
<feature type="transmembrane region" description="Helical" evidence="2">
    <location>
        <begin position="212"/>
        <end position="234"/>
    </location>
</feature>
<feature type="transmembrane region" description="Helical" evidence="2">
    <location>
        <begin position="447"/>
        <end position="469"/>
    </location>
</feature>
<feature type="transmembrane region" description="Helical" evidence="2">
    <location>
        <begin position="289"/>
        <end position="310"/>
    </location>
</feature>
<keyword evidence="2 3" id="KW-0812">Transmembrane</keyword>
<dbReference type="EMBL" id="CYKH01002037">
    <property type="protein sequence ID" value="CUG92358.1"/>
    <property type="molecule type" value="Genomic_DNA"/>
</dbReference>
<keyword evidence="2" id="KW-1133">Transmembrane helix</keyword>
<keyword evidence="1" id="KW-0175">Coiled coil</keyword>
<feature type="transmembrane region" description="Helical" evidence="2">
    <location>
        <begin position="147"/>
        <end position="166"/>
    </location>
</feature>
<feature type="transmembrane region" description="Helical" evidence="2">
    <location>
        <begin position="96"/>
        <end position="117"/>
    </location>
</feature>
<evidence type="ECO:0000256" key="2">
    <source>
        <dbReference type="SAM" id="Phobius"/>
    </source>
</evidence>
<reference evidence="4" key="1">
    <citation type="submission" date="2015-09" db="EMBL/GenBank/DDBJ databases">
        <authorList>
            <consortium name="Pathogen Informatics"/>
        </authorList>
    </citation>
    <scope>NUCLEOTIDE SEQUENCE [LARGE SCALE GENOMIC DNA]</scope>
    <source>
        <strain evidence="4">Lake Konstanz</strain>
    </source>
</reference>